<keyword evidence="3" id="KW-0812">Transmembrane</keyword>
<evidence type="ECO:0000256" key="3">
    <source>
        <dbReference type="SAM" id="Phobius"/>
    </source>
</evidence>
<evidence type="ECO:0008006" key="6">
    <source>
        <dbReference type="Google" id="ProtNLM"/>
    </source>
</evidence>
<dbReference type="Proteomes" id="UP001642484">
    <property type="component" value="Unassembled WGS sequence"/>
</dbReference>
<evidence type="ECO:0000256" key="1">
    <source>
        <dbReference type="ARBA" id="ARBA00006217"/>
    </source>
</evidence>
<keyword evidence="3" id="KW-0472">Membrane</keyword>
<evidence type="ECO:0000256" key="2">
    <source>
        <dbReference type="SAM" id="MobiDB-lite"/>
    </source>
</evidence>
<feature type="transmembrane region" description="Helical" evidence="3">
    <location>
        <begin position="513"/>
        <end position="530"/>
    </location>
</feature>
<proteinExistence type="inferred from homology"/>
<accession>A0ABP0N7G0</accession>
<keyword evidence="5" id="KW-1185">Reference proteome</keyword>
<reference evidence="4 5" key="1">
    <citation type="submission" date="2024-02" db="EMBL/GenBank/DDBJ databases">
        <authorList>
            <person name="Chen Y."/>
            <person name="Shah S."/>
            <person name="Dougan E. K."/>
            <person name="Thang M."/>
            <person name="Chan C."/>
        </authorList>
    </citation>
    <scope>NUCLEOTIDE SEQUENCE [LARGE SCALE GENOMIC DNA]</scope>
</reference>
<keyword evidence="3" id="KW-1133">Transmembrane helix</keyword>
<dbReference type="InterPro" id="IPR036874">
    <property type="entry name" value="Carbonic_anhydrase_sf"/>
</dbReference>
<sequence length="547" mass="58406">MAQTSRQSTGSTPNTMAPSAVFGVRVQHQHFPCPRGSFTIGVNGVNSVNRYSSLHSTAAPAQHAAPSSPMVRTSQSMSGSLSVPLGNRSEGSTFASSRTHEPKEALQSLILGNKRFQQGTRSCHFGARSPFATIVACTDGPGPIEPIFDAPPGSLFVSKVHGCLASSEGLVEKLELSIRLGSSLILVLGHRESQVMLDAAQNYMEGCNAQFPTLPEAVEDMGPSADAAFVAERAMHLNMIHTVRYLLSGRLGEHVRSNKVEIQCGMFEPLTGSVQFMGPIAGQTQLLYPVFTDFGYPAPPVLLGNVPANFKALSEKAASHFGESQDDFGVQEVHSSDEFTEGQALEPTNGLEVAPGNQSILGAQVEMKPQTPQSSQSSTSAEPEDHTLSTLEFEAGECTEAQAVEEAVQPVQVQASFMAADVAEGEMKPQVSQFSQNSTNDEPEDHTTGASEFEAAESPESGMQEGAEQASPTPLRDAEEGEVEVNEGRIQQETQNRAEEHDKDQPQPPVSRVMVGAGLAVVAILLIGVGRRGGLRLLRRNLMRRMG</sequence>
<feature type="compositionally biased region" description="Low complexity" evidence="2">
    <location>
        <begin position="369"/>
        <end position="380"/>
    </location>
</feature>
<name>A0ABP0N7G0_9DINO</name>
<comment type="caution">
    <text evidence="4">The sequence shown here is derived from an EMBL/GenBank/DDBJ whole genome shotgun (WGS) entry which is preliminary data.</text>
</comment>
<feature type="region of interest" description="Disordered" evidence="2">
    <location>
        <begin position="59"/>
        <end position="101"/>
    </location>
</feature>
<feature type="compositionally biased region" description="Polar residues" evidence="2">
    <location>
        <begin position="430"/>
        <end position="440"/>
    </location>
</feature>
<dbReference type="SUPFAM" id="SSF53056">
    <property type="entry name" value="beta-carbonic anhydrase, cab"/>
    <property type="match status" value="1"/>
</dbReference>
<dbReference type="EMBL" id="CAXAMN010021374">
    <property type="protein sequence ID" value="CAK9058847.1"/>
    <property type="molecule type" value="Genomic_DNA"/>
</dbReference>
<evidence type="ECO:0000313" key="5">
    <source>
        <dbReference type="Proteomes" id="UP001642484"/>
    </source>
</evidence>
<feature type="compositionally biased region" description="Polar residues" evidence="2">
    <location>
        <begin position="70"/>
        <end position="81"/>
    </location>
</feature>
<evidence type="ECO:0000313" key="4">
    <source>
        <dbReference type="EMBL" id="CAK9058847.1"/>
    </source>
</evidence>
<protein>
    <recommendedName>
        <fullName evidence="6">Carbonic anhydrase</fullName>
    </recommendedName>
</protein>
<dbReference type="Gene3D" id="3.40.1050.10">
    <property type="entry name" value="Carbonic anhydrase"/>
    <property type="match status" value="1"/>
</dbReference>
<feature type="compositionally biased region" description="Low complexity" evidence="2">
    <location>
        <begin position="59"/>
        <end position="69"/>
    </location>
</feature>
<dbReference type="InterPro" id="IPR001765">
    <property type="entry name" value="Carbonic_anhydrase"/>
</dbReference>
<comment type="similarity">
    <text evidence="1">Belongs to the beta-class carbonic anhydrase family.</text>
</comment>
<dbReference type="SMART" id="SM00947">
    <property type="entry name" value="Pro_CA"/>
    <property type="match status" value="1"/>
</dbReference>
<organism evidence="4 5">
    <name type="scientific">Durusdinium trenchii</name>
    <dbReference type="NCBI Taxonomy" id="1381693"/>
    <lineage>
        <taxon>Eukaryota</taxon>
        <taxon>Sar</taxon>
        <taxon>Alveolata</taxon>
        <taxon>Dinophyceae</taxon>
        <taxon>Suessiales</taxon>
        <taxon>Symbiodiniaceae</taxon>
        <taxon>Durusdinium</taxon>
    </lineage>
</organism>
<gene>
    <name evidence="4" type="ORF">CCMP2556_LOCUS29006</name>
</gene>
<feature type="region of interest" description="Disordered" evidence="2">
    <location>
        <begin position="424"/>
        <end position="487"/>
    </location>
</feature>
<feature type="region of interest" description="Disordered" evidence="2">
    <location>
        <begin position="367"/>
        <end position="387"/>
    </location>
</feature>
<feature type="compositionally biased region" description="Low complexity" evidence="2">
    <location>
        <begin position="450"/>
        <end position="461"/>
    </location>
</feature>